<evidence type="ECO:0000256" key="1">
    <source>
        <dbReference type="ARBA" id="ARBA00004651"/>
    </source>
</evidence>
<evidence type="ECO:0000313" key="13">
    <source>
        <dbReference type="EMBL" id="EEC05862.1"/>
    </source>
</evidence>
<protein>
    <submittedName>
        <fullName evidence="13 14">Uncharacterized protein</fullName>
    </submittedName>
</protein>
<keyword evidence="6" id="KW-0375">Hydrogen ion transport</keyword>
<comment type="similarity">
    <text evidence="2">Belongs to the otopetrin family.</text>
</comment>
<dbReference type="PANTHER" id="PTHR21522:SF32">
    <property type="entry name" value="OTOPETRIN-2"/>
    <property type="match status" value="1"/>
</dbReference>
<feature type="compositionally biased region" description="Polar residues" evidence="11">
    <location>
        <begin position="243"/>
        <end position="254"/>
    </location>
</feature>
<dbReference type="EMBL" id="ABJB011128082">
    <property type="status" value="NOT_ANNOTATED_CDS"/>
    <property type="molecule type" value="Genomic_DNA"/>
</dbReference>
<feature type="transmembrane region" description="Helical" evidence="12">
    <location>
        <begin position="268"/>
        <end position="289"/>
    </location>
</feature>
<evidence type="ECO:0000256" key="7">
    <source>
        <dbReference type="ARBA" id="ARBA00022989"/>
    </source>
</evidence>
<dbReference type="EMBL" id="ABJB011028530">
    <property type="status" value="NOT_ANNOTATED_CDS"/>
    <property type="molecule type" value="Genomic_DNA"/>
</dbReference>
<evidence type="ECO:0000313" key="14">
    <source>
        <dbReference type="EnsemblMetazoa" id="ISCW003644-PA"/>
    </source>
</evidence>
<feature type="non-terminal residue" evidence="13">
    <location>
        <position position="1"/>
    </location>
</feature>
<feature type="transmembrane region" description="Helical" evidence="12">
    <location>
        <begin position="301"/>
        <end position="322"/>
    </location>
</feature>
<feature type="transmembrane region" description="Helical" evidence="12">
    <location>
        <begin position="441"/>
        <end position="463"/>
    </location>
</feature>
<organism>
    <name type="scientific">Ixodes scapularis</name>
    <name type="common">Black-legged tick</name>
    <name type="synonym">Deer tick</name>
    <dbReference type="NCBI Taxonomy" id="6945"/>
    <lineage>
        <taxon>Eukaryota</taxon>
        <taxon>Metazoa</taxon>
        <taxon>Ecdysozoa</taxon>
        <taxon>Arthropoda</taxon>
        <taxon>Chelicerata</taxon>
        <taxon>Arachnida</taxon>
        <taxon>Acari</taxon>
        <taxon>Parasitiformes</taxon>
        <taxon>Ixodida</taxon>
        <taxon>Ixodoidea</taxon>
        <taxon>Ixodidae</taxon>
        <taxon>Ixodinae</taxon>
        <taxon>Ixodes</taxon>
    </lineage>
</organism>
<evidence type="ECO:0000256" key="5">
    <source>
        <dbReference type="ARBA" id="ARBA00022692"/>
    </source>
</evidence>
<proteinExistence type="inferred from homology"/>
<feature type="transmembrane region" description="Helical" evidence="12">
    <location>
        <begin position="371"/>
        <end position="391"/>
    </location>
</feature>
<dbReference type="GO" id="GO:0015252">
    <property type="term" value="F:proton channel activity"/>
    <property type="evidence" value="ECO:0000318"/>
    <property type="project" value="GO_Central"/>
</dbReference>
<gene>
    <name evidence="13" type="ORF">IscW_ISCW003644</name>
</gene>
<keyword evidence="10" id="KW-0407">Ion channel</keyword>
<dbReference type="InterPro" id="IPR004878">
    <property type="entry name" value="Otopetrin"/>
</dbReference>
<dbReference type="Pfam" id="PF03189">
    <property type="entry name" value="Otopetrin"/>
    <property type="match status" value="1"/>
</dbReference>
<dbReference type="EMBL" id="ABJB010583132">
    <property type="status" value="NOT_ANNOTATED_CDS"/>
    <property type="molecule type" value="Genomic_DNA"/>
</dbReference>
<dbReference type="GO" id="GO:1902600">
    <property type="term" value="P:proton transmembrane transport"/>
    <property type="evidence" value="ECO:0000318"/>
    <property type="project" value="GO_Central"/>
</dbReference>
<evidence type="ECO:0000256" key="6">
    <source>
        <dbReference type="ARBA" id="ARBA00022781"/>
    </source>
</evidence>
<evidence type="ECO:0000256" key="11">
    <source>
        <dbReference type="SAM" id="MobiDB-lite"/>
    </source>
</evidence>
<dbReference type="EMBL" id="DS709974">
    <property type="protein sequence ID" value="EEC05862.1"/>
    <property type="molecule type" value="Genomic_DNA"/>
</dbReference>
<evidence type="ECO:0000256" key="12">
    <source>
        <dbReference type="SAM" id="Phobius"/>
    </source>
</evidence>
<dbReference type="VEuPathDB" id="VectorBase:ISCW003644"/>
<accession>B7PGZ0</accession>
<dbReference type="OrthoDB" id="6429739at2759"/>
<feature type="region of interest" description="Disordered" evidence="11">
    <location>
        <begin position="227"/>
        <end position="254"/>
    </location>
</feature>
<keyword evidence="5 12" id="KW-0812">Transmembrane</keyword>
<dbReference type="PANTHER" id="PTHR21522">
    <property type="entry name" value="PROTON CHANNEL OTOP"/>
    <property type="match status" value="1"/>
</dbReference>
<keyword evidence="8" id="KW-0406">Ion transport</keyword>
<evidence type="ECO:0000256" key="8">
    <source>
        <dbReference type="ARBA" id="ARBA00023065"/>
    </source>
</evidence>
<keyword evidence="9 12" id="KW-0472">Membrane</keyword>
<dbReference type="VEuPathDB" id="VectorBase:ISCI003644"/>
<dbReference type="GO" id="GO:0005886">
    <property type="term" value="C:plasma membrane"/>
    <property type="evidence" value="ECO:0000318"/>
    <property type="project" value="GO_Central"/>
</dbReference>
<dbReference type="PaxDb" id="6945-B7PGZ0"/>
<evidence type="ECO:0000256" key="10">
    <source>
        <dbReference type="ARBA" id="ARBA00023303"/>
    </source>
</evidence>
<reference evidence="13 15" key="1">
    <citation type="submission" date="2008-03" db="EMBL/GenBank/DDBJ databases">
        <title>Annotation of Ixodes scapularis.</title>
        <authorList>
            <consortium name="Ixodes scapularis Genome Project Consortium"/>
            <person name="Caler E."/>
            <person name="Hannick L.I."/>
            <person name="Bidwell S."/>
            <person name="Joardar V."/>
            <person name="Thiagarajan M."/>
            <person name="Amedeo P."/>
            <person name="Galinsky K.J."/>
            <person name="Schobel S."/>
            <person name="Inman J."/>
            <person name="Hostetler J."/>
            <person name="Miller J."/>
            <person name="Hammond M."/>
            <person name="Megy K."/>
            <person name="Lawson D."/>
            <person name="Kodira C."/>
            <person name="Sutton G."/>
            <person name="Meyer J."/>
            <person name="Hill C.A."/>
            <person name="Birren B."/>
            <person name="Nene V."/>
            <person name="Collins F."/>
            <person name="Alarcon-Chaidez F."/>
            <person name="Wikel S."/>
            <person name="Strausberg R."/>
        </authorList>
    </citation>
    <scope>NUCLEOTIDE SEQUENCE [LARGE SCALE GENOMIC DNA]</scope>
    <source>
        <strain evidence="15">Wikel</strain>
        <strain evidence="13">Wikel colony</strain>
    </source>
</reference>
<dbReference type="HOGENOM" id="CLU_011508_3_0_1"/>
<evidence type="ECO:0000256" key="9">
    <source>
        <dbReference type="ARBA" id="ARBA00023136"/>
    </source>
</evidence>
<comment type="subcellular location">
    <subcellularLocation>
        <location evidence="1">Cell membrane</location>
        <topology evidence="1">Multi-pass membrane protein</topology>
    </subcellularLocation>
</comment>
<keyword evidence="15" id="KW-1185">Reference proteome</keyword>
<dbReference type="AlphaFoldDB" id="B7PGZ0"/>
<feature type="transmembrane region" description="Helical" evidence="12">
    <location>
        <begin position="343"/>
        <end position="365"/>
    </location>
</feature>
<dbReference type="STRING" id="6945.B7PGZ0"/>
<dbReference type="EMBL" id="ABJB010094632">
    <property type="status" value="NOT_ANNOTATED_CDS"/>
    <property type="molecule type" value="Genomic_DNA"/>
</dbReference>
<keyword evidence="3" id="KW-0813">Transport</keyword>
<dbReference type="VEuPathDB" id="VectorBase:ISCP_035746"/>
<evidence type="ECO:0000256" key="3">
    <source>
        <dbReference type="ARBA" id="ARBA00022448"/>
    </source>
</evidence>
<evidence type="ECO:0000256" key="2">
    <source>
        <dbReference type="ARBA" id="ARBA00006513"/>
    </source>
</evidence>
<dbReference type="InParanoid" id="B7PGZ0"/>
<keyword evidence="7 12" id="KW-1133">Transmembrane helix</keyword>
<reference evidence="14" key="2">
    <citation type="submission" date="2020-05" db="UniProtKB">
        <authorList>
            <consortium name="EnsemblMetazoa"/>
        </authorList>
    </citation>
    <scope>IDENTIFICATION</scope>
    <source>
        <strain evidence="14">wikel</strain>
    </source>
</reference>
<feature type="transmembrane region" description="Helical" evidence="12">
    <location>
        <begin position="198"/>
        <end position="218"/>
    </location>
</feature>
<keyword evidence="4" id="KW-1003">Cell membrane</keyword>
<evidence type="ECO:0000313" key="15">
    <source>
        <dbReference type="Proteomes" id="UP000001555"/>
    </source>
</evidence>
<feature type="transmembrane region" description="Helical" evidence="12">
    <location>
        <begin position="412"/>
        <end position="429"/>
    </location>
</feature>
<evidence type="ECO:0000256" key="4">
    <source>
        <dbReference type="ARBA" id="ARBA00022475"/>
    </source>
</evidence>
<sequence>VFGLGMLISCGLEIATIFTIPKPCTDPVNLAMPVLQALFAFLQMHFLFMNSQVSDESLGCLRHPVLMHLVATNVAVWLKLLLWETSSEWLRQNHVVQAGQTIWPPKGFNFTTHVIDDKGEHKVFCAISRSHNQYAFQRNYNLGYSTTAIQNEENKQICLTSDCLWRPQENMPMERMLTLQRCLHNSTIGAIWKKAAPFLSPFIVQYCVVGAVVIYTLWDNFSYCTKGNSSSGGSTKDQKRHSSSNGRTEADSGSGSFRILDCQSSSKGLFLGLLVLVAGIIVLILFFVLSNENMEAETLSAVTTLHCAVQGLSLLAAAVGLCRVGGMHHRRRRMTQLNSTLQAIGILAVYMYGVFGVVVGASKIGDGAEHVLLLLDGAFMVIFASLQSLFVQRVAASIVSKKHGGHKPGLQVVTFLMFSNLVLWLLETFTNQNHIVSQQQLAMYGAVSWGIISRVVLPLVIFYRFHSCVFLVEAWRQSTDSHRD</sequence>
<name>B7PGZ0_IXOSC</name>
<dbReference type="EnsemblMetazoa" id="ISCW003644-RA">
    <property type="protein sequence ID" value="ISCW003644-PA"/>
    <property type="gene ID" value="ISCW003644"/>
</dbReference>
<dbReference type="Proteomes" id="UP000001555">
    <property type="component" value="Unassembled WGS sequence"/>
</dbReference>